<evidence type="ECO:0000313" key="4">
    <source>
        <dbReference type="Proteomes" id="UP000761534"/>
    </source>
</evidence>
<dbReference type="GO" id="GO:0006777">
    <property type="term" value="P:Mo-molybdopterin cofactor biosynthetic process"/>
    <property type="evidence" value="ECO:0007669"/>
    <property type="project" value="UniProtKB-KW"/>
</dbReference>
<evidence type="ECO:0000256" key="1">
    <source>
        <dbReference type="ARBA" id="ARBA00022679"/>
    </source>
</evidence>
<keyword evidence="1" id="KW-0808">Transferase</keyword>
<dbReference type="Pfam" id="PF02391">
    <property type="entry name" value="MoaE"/>
    <property type="match status" value="1"/>
</dbReference>
<dbReference type="Proteomes" id="UP000761534">
    <property type="component" value="Unassembled WGS sequence"/>
</dbReference>
<protein>
    <submittedName>
        <fullName evidence="3">Uncharacterized protein</fullName>
    </submittedName>
</protein>
<dbReference type="OrthoDB" id="5531344at2759"/>
<sequence>MSSTRDEWFADTGDEENLRVFLTRQPLDPVLMINFVKSPKCGAVVYFGGTTRDSMGDKGVVHLSYEAYVPMALKTLTKIAHEAREKWSQVHRVGIVHRLGPVPVCEESVIITVSASHRKQAWQAGEWILERIKESLEIWKDEKYDDGSHSWKENQST</sequence>
<dbReference type="GO" id="GO:0016740">
    <property type="term" value="F:transferase activity"/>
    <property type="evidence" value="ECO:0007669"/>
    <property type="project" value="UniProtKB-KW"/>
</dbReference>
<name>A0A642UYS9_9ASCO</name>
<comment type="caution">
    <text evidence="3">The sequence shown here is derived from an EMBL/GenBank/DDBJ whole genome shotgun (WGS) entry which is preliminary data.</text>
</comment>
<dbReference type="CDD" id="cd00756">
    <property type="entry name" value="MoaE"/>
    <property type="match status" value="1"/>
</dbReference>
<dbReference type="EMBL" id="SWFS01000372">
    <property type="protein sequence ID" value="KAA8908025.1"/>
    <property type="molecule type" value="Genomic_DNA"/>
</dbReference>
<dbReference type="InterPro" id="IPR036563">
    <property type="entry name" value="MoaE_sf"/>
</dbReference>
<accession>A0A642UYS9</accession>
<evidence type="ECO:0000256" key="2">
    <source>
        <dbReference type="ARBA" id="ARBA00023150"/>
    </source>
</evidence>
<proteinExistence type="predicted"/>
<organism evidence="3 4">
    <name type="scientific">Trichomonascus ciferrii</name>
    <dbReference type="NCBI Taxonomy" id="44093"/>
    <lineage>
        <taxon>Eukaryota</taxon>
        <taxon>Fungi</taxon>
        <taxon>Dikarya</taxon>
        <taxon>Ascomycota</taxon>
        <taxon>Saccharomycotina</taxon>
        <taxon>Dipodascomycetes</taxon>
        <taxon>Dipodascales</taxon>
        <taxon>Trichomonascaceae</taxon>
        <taxon>Trichomonascus</taxon>
        <taxon>Trichomonascus ciferrii complex</taxon>
    </lineage>
</organism>
<keyword evidence="2" id="KW-0501">Molybdenum cofactor biosynthesis</keyword>
<dbReference type="InterPro" id="IPR003448">
    <property type="entry name" value="Mopterin_biosynth_MoaE"/>
</dbReference>
<dbReference type="VEuPathDB" id="FungiDB:TRICI_004852"/>
<reference evidence="3" key="1">
    <citation type="journal article" date="2019" name="G3 (Bethesda)">
        <title>Genome Assemblies of Two Rare Opportunistic Yeast Pathogens: Diutina rugosa (syn. Candida rugosa) and Trichomonascus ciferrii (syn. Candida ciferrii).</title>
        <authorList>
            <person name="Mixao V."/>
            <person name="Saus E."/>
            <person name="Hansen A.P."/>
            <person name="Lass-Florl C."/>
            <person name="Gabaldon T."/>
        </authorList>
    </citation>
    <scope>NUCLEOTIDE SEQUENCE</scope>
    <source>
        <strain evidence="3">CBS 4856</strain>
    </source>
</reference>
<dbReference type="Gene3D" id="3.90.1170.40">
    <property type="entry name" value="Molybdopterin biosynthesis MoaE subunit"/>
    <property type="match status" value="1"/>
</dbReference>
<dbReference type="PANTHER" id="PTHR23404">
    <property type="entry name" value="MOLYBDOPTERIN SYNTHASE RELATED"/>
    <property type="match status" value="1"/>
</dbReference>
<gene>
    <name evidence="3" type="ORF">TRICI_004852</name>
</gene>
<evidence type="ECO:0000313" key="3">
    <source>
        <dbReference type="EMBL" id="KAA8908025.1"/>
    </source>
</evidence>
<dbReference type="SUPFAM" id="SSF54690">
    <property type="entry name" value="Molybdopterin synthase subunit MoaE"/>
    <property type="match status" value="1"/>
</dbReference>
<dbReference type="FunFam" id="3.90.1170.40:FF:000003">
    <property type="entry name" value="Molybdopterin converting factor subunit 2"/>
    <property type="match status" value="1"/>
</dbReference>
<keyword evidence="4" id="KW-1185">Reference proteome</keyword>
<dbReference type="AlphaFoldDB" id="A0A642UYS9"/>